<feature type="transmembrane region" description="Helical" evidence="1">
    <location>
        <begin position="47"/>
        <end position="65"/>
    </location>
</feature>
<evidence type="ECO:0000313" key="2">
    <source>
        <dbReference type="EMBL" id="CAG6641648.1"/>
    </source>
</evidence>
<dbReference type="EMBL" id="HBUF01118552">
    <property type="protein sequence ID" value="CAG6641647.1"/>
    <property type="molecule type" value="Transcribed_RNA"/>
</dbReference>
<sequence length="162" mass="18694">MSFNIGPFRLDHLSSVRLVYRTFQALGFFPLDAGSSLSWTTHLLHSCLLWFHLLLYGLLLGGHFLSTVLRARHYLPEFFQCIMEDSFISGILIAVGIYRWRRDRIVAIIQFMETSFSTIDHRIIFNVHRRSLVNIIMFVGIISVAWVGFIVEIFTPGNSNLT</sequence>
<organism evidence="2">
    <name type="scientific">Cacopsylla melanoneura</name>
    <dbReference type="NCBI Taxonomy" id="428564"/>
    <lineage>
        <taxon>Eukaryota</taxon>
        <taxon>Metazoa</taxon>
        <taxon>Ecdysozoa</taxon>
        <taxon>Arthropoda</taxon>
        <taxon>Hexapoda</taxon>
        <taxon>Insecta</taxon>
        <taxon>Pterygota</taxon>
        <taxon>Neoptera</taxon>
        <taxon>Paraneoptera</taxon>
        <taxon>Hemiptera</taxon>
        <taxon>Sternorrhyncha</taxon>
        <taxon>Psylloidea</taxon>
        <taxon>Psyllidae</taxon>
        <taxon>Psyllinae</taxon>
        <taxon>Cacopsylla</taxon>
    </lineage>
</organism>
<keyword evidence="1" id="KW-1133">Transmembrane helix</keyword>
<evidence type="ECO:0000256" key="1">
    <source>
        <dbReference type="SAM" id="Phobius"/>
    </source>
</evidence>
<proteinExistence type="predicted"/>
<reference evidence="2" key="1">
    <citation type="submission" date="2021-05" db="EMBL/GenBank/DDBJ databases">
        <authorList>
            <person name="Alioto T."/>
            <person name="Alioto T."/>
            <person name="Gomez Garrido J."/>
        </authorList>
    </citation>
    <scope>NUCLEOTIDE SEQUENCE</scope>
</reference>
<protein>
    <submittedName>
        <fullName evidence="2">Uncharacterized protein</fullName>
    </submittedName>
</protein>
<keyword evidence="1" id="KW-0812">Transmembrane</keyword>
<dbReference type="AlphaFoldDB" id="A0A8D8QZV8"/>
<keyword evidence="1" id="KW-0472">Membrane</keyword>
<accession>A0A8D8QZV8</accession>
<dbReference type="EMBL" id="HBUF01118553">
    <property type="protein sequence ID" value="CAG6641648.1"/>
    <property type="molecule type" value="Transcribed_RNA"/>
</dbReference>
<name>A0A8D8QZV8_9HEMI</name>
<feature type="transmembrane region" description="Helical" evidence="1">
    <location>
        <begin position="132"/>
        <end position="154"/>
    </location>
</feature>